<dbReference type="GO" id="GO:0005737">
    <property type="term" value="C:cytoplasm"/>
    <property type="evidence" value="ECO:0007669"/>
    <property type="project" value="TreeGrafter"/>
</dbReference>
<organism evidence="2 3">
    <name type="scientific">Actinoplanes italicus</name>
    <dbReference type="NCBI Taxonomy" id="113567"/>
    <lineage>
        <taxon>Bacteria</taxon>
        <taxon>Bacillati</taxon>
        <taxon>Actinomycetota</taxon>
        <taxon>Actinomycetes</taxon>
        <taxon>Micromonosporales</taxon>
        <taxon>Micromonosporaceae</taxon>
        <taxon>Actinoplanes</taxon>
    </lineage>
</organism>
<accession>A0A2T0KLR9</accession>
<dbReference type="InterPro" id="IPR051908">
    <property type="entry name" value="Ribosomal_N-acetyltransferase"/>
</dbReference>
<dbReference type="GO" id="GO:0008999">
    <property type="term" value="F:protein-N-terminal-alanine acetyltransferase activity"/>
    <property type="evidence" value="ECO:0007669"/>
    <property type="project" value="TreeGrafter"/>
</dbReference>
<name>A0A2T0KLR9_9ACTN</name>
<dbReference type="AlphaFoldDB" id="A0A2T0KLR9"/>
<dbReference type="InterPro" id="IPR016181">
    <property type="entry name" value="Acyl_CoA_acyltransferase"/>
</dbReference>
<keyword evidence="2" id="KW-0808">Transferase</keyword>
<dbReference type="Proteomes" id="UP000239415">
    <property type="component" value="Unassembled WGS sequence"/>
</dbReference>
<keyword evidence="3" id="KW-1185">Reference proteome</keyword>
<dbReference type="GO" id="GO:1990189">
    <property type="term" value="F:protein N-terminal-serine acetyltransferase activity"/>
    <property type="evidence" value="ECO:0007669"/>
    <property type="project" value="TreeGrafter"/>
</dbReference>
<dbReference type="Pfam" id="PF13302">
    <property type="entry name" value="Acetyltransf_3"/>
    <property type="match status" value="1"/>
</dbReference>
<comment type="caution">
    <text evidence="2">The sequence shown here is derived from an EMBL/GenBank/DDBJ whole genome shotgun (WGS) entry which is preliminary data.</text>
</comment>
<dbReference type="PANTHER" id="PTHR43441:SF10">
    <property type="entry name" value="ACETYLTRANSFERASE"/>
    <property type="match status" value="1"/>
</dbReference>
<sequence>MYALAGPADRAAYSRGVPSLVTPALPAGSLASTDQPDITGDGVLLRPWHADDHEAVVAAFTDPAIQQWHARTVTDDEAGDWIGQWPQRWQAETAASWAVIDDGVVAGQIGLRRIDLDEGLASISYWVLPEARGRRVAPRSLTALTTWSFATLGLHRLELSHSTANLSSCRVAQRCGYLPEGVKRGEALHADGWHDMHAHARLASDPAA</sequence>
<gene>
    <name evidence="2" type="ORF">CLV67_102358</name>
</gene>
<evidence type="ECO:0000313" key="3">
    <source>
        <dbReference type="Proteomes" id="UP000239415"/>
    </source>
</evidence>
<feature type="domain" description="N-acetyltransferase" evidence="1">
    <location>
        <begin position="43"/>
        <end position="199"/>
    </location>
</feature>
<dbReference type="SUPFAM" id="SSF55729">
    <property type="entry name" value="Acyl-CoA N-acyltransferases (Nat)"/>
    <property type="match status" value="1"/>
</dbReference>
<evidence type="ECO:0000313" key="2">
    <source>
        <dbReference type="EMBL" id="PRX24581.1"/>
    </source>
</evidence>
<dbReference type="InterPro" id="IPR000182">
    <property type="entry name" value="GNAT_dom"/>
</dbReference>
<dbReference type="PANTHER" id="PTHR43441">
    <property type="entry name" value="RIBOSOMAL-PROTEIN-SERINE ACETYLTRANSFERASE"/>
    <property type="match status" value="1"/>
</dbReference>
<dbReference type="PROSITE" id="PS51186">
    <property type="entry name" value="GNAT"/>
    <property type="match status" value="1"/>
</dbReference>
<proteinExistence type="predicted"/>
<dbReference type="CDD" id="cd04301">
    <property type="entry name" value="NAT_SF"/>
    <property type="match status" value="1"/>
</dbReference>
<reference evidence="2 3" key="1">
    <citation type="submission" date="2018-03" db="EMBL/GenBank/DDBJ databases">
        <title>Genomic Encyclopedia of Archaeal and Bacterial Type Strains, Phase II (KMG-II): from individual species to whole genera.</title>
        <authorList>
            <person name="Goeker M."/>
        </authorList>
    </citation>
    <scope>NUCLEOTIDE SEQUENCE [LARGE SCALE GENOMIC DNA]</scope>
    <source>
        <strain evidence="2 3">DSM 43146</strain>
    </source>
</reference>
<evidence type="ECO:0000259" key="1">
    <source>
        <dbReference type="PROSITE" id="PS51186"/>
    </source>
</evidence>
<dbReference type="Gene3D" id="3.40.630.30">
    <property type="match status" value="1"/>
</dbReference>
<protein>
    <submittedName>
        <fullName evidence="2">RimJ/RimL family protein N-acetyltransferase</fullName>
    </submittedName>
</protein>
<dbReference type="EMBL" id="PVMZ01000002">
    <property type="protein sequence ID" value="PRX24581.1"/>
    <property type="molecule type" value="Genomic_DNA"/>
</dbReference>